<sequence>REKGGLFQGHSPTDPPPGAASRAEGVENASDEYGLFMAYVTANLCFLVLPLPFWIAMKSHGIALRRAEEGLLKPLKEGNHYRVLQK</sequence>
<comment type="caution">
    <text evidence="3">The sequence shown here is derived from an EMBL/GenBank/DDBJ whole genome shotgun (WGS) entry which is preliminary data.</text>
</comment>
<gene>
    <name evidence="3" type="ORF">DV515_00003754</name>
</gene>
<keyword evidence="2" id="KW-1133">Transmembrane helix</keyword>
<name>A0A3L8SSE7_CHLGU</name>
<dbReference type="Proteomes" id="UP000276834">
    <property type="component" value="Unassembled WGS sequence"/>
</dbReference>
<reference evidence="3 4" key="1">
    <citation type="journal article" date="2018" name="Proc. R. Soc. B">
        <title>A non-coding region near Follistatin controls head colour polymorphism in the Gouldian finch.</title>
        <authorList>
            <person name="Toomey M.B."/>
            <person name="Marques C.I."/>
            <person name="Andrade P."/>
            <person name="Araujo P.M."/>
            <person name="Sabatino S."/>
            <person name="Gazda M.A."/>
            <person name="Afonso S."/>
            <person name="Lopes R.J."/>
            <person name="Corbo J.C."/>
            <person name="Carneiro M."/>
        </authorList>
    </citation>
    <scope>NUCLEOTIDE SEQUENCE [LARGE SCALE GENOMIC DNA]</scope>
    <source>
        <strain evidence="3">Red01</strain>
        <tissue evidence="3">Muscle</tissue>
    </source>
</reference>
<feature type="transmembrane region" description="Helical" evidence="2">
    <location>
        <begin position="36"/>
        <end position="56"/>
    </location>
</feature>
<feature type="region of interest" description="Disordered" evidence="1">
    <location>
        <begin position="1"/>
        <end position="24"/>
    </location>
</feature>
<evidence type="ECO:0000313" key="3">
    <source>
        <dbReference type="EMBL" id="RLW07728.1"/>
    </source>
</evidence>
<evidence type="ECO:0000256" key="1">
    <source>
        <dbReference type="SAM" id="MobiDB-lite"/>
    </source>
</evidence>
<evidence type="ECO:0000313" key="4">
    <source>
        <dbReference type="Proteomes" id="UP000276834"/>
    </source>
</evidence>
<dbReference type="AlphaFoldDB" id="A0A3L8SSE7"/>
<keyword evidence="2" id="KW-0472">Membrane</keyword>
<evidence type="ECO:0000256" key="2">
    <source>
        <dbReference type="SAM" id="Phobius"/>
    </source>
</evidence>
<organism evidence="3 4">
    <name type="scientific">Chloebia gouldiae</name>
    <name type="common">Gouldian finch</name>
    <name type="synonym">Erythrura gouldiae</name>
    <dbReference type="NCBI Taxonomy" id="44316"/>
    <lineage>
        <taxon>Eukaryota</taxon>
        <taxon>Metazoa</taxon>
        <taxon>Chordata</taxon>
        <taxon>Craniata</taxon>
        <taxon>Vertebrata</taxon>
        <taxon>Euteleostomi</taxon>
        <taxon>Archelosauria</taxon>
        <taxon>Archosauria</taxon>
        <taxon>Dinosauria</taxon>
        <taxon>Saurischia</taxon>
        <taxon>Theropoda</taxon>
        <taxon>Coelurosauria</taxon>
        <taxon>Aves</taxon>
        <taxon>Neognathae</taxon>
        <taxon>Neoaves</taxon>
        <taxon>Telluraves</taxon>
        <taxon>Australaves</taxon>
        <taxon>Passeriformes</taxon>
        <taxon>Passeroidea</taxon>
        <taxon>Passeridae</taxon>
        <taxon>Chloebia</taxon>
    </lineage>
</organism>
<keyword evidence="2" id="KW-0812">Transmembrane</keyword>
<proteinExistence type="predicted"/>
<feature type="non-terminal residue" evidence="3">
    <location>
        <position position="1"/>
    </location>
</feature>
<keyword evidence="4" id="KW-1185">Reference proteome</keyword>
<protein>
    <submittedName>
        <fullName evidence="3">Uncharacterized protein</fullName>
    </submittedName>
</protein>
<dbReference type="EMBL" id="QUSF01000007">
    <property type="protein sequence ID" value="RLW07728.1"/>
    <property type="molecule type" value="Genomic_DNA"/>
</dbReference>
<accession>A0A3L8SSE7</accession>